<feature type="domain" description="Fork-head" evidence="8">
    <location>
        <begin position="219"/>
        <end position="323"/>
    </location>
</feature>
<feature type="compositionally biased region" description="Basic and acidic residues" evidence="7">
    <location>
        <begin position="352"/>
        <end position="364"/>
    </location>
</feature>
<evidence type="ECO:0000259" key="8">
    <source>
        <dbReference type="PROSITE" id="PS50039"/>
    </source>
</evidence>
<dbReference type="GO" id="GO:0005634">
    <property type="term" value="C:nucleus"/>
    <property type="evidence" value="ECO:0007669"/>
    <property type="project" value="UniProtKB-SubCell"/>
</dbReference>
<keyword evidence="2" id="KW-0805">Transcription regulation</keyword>
<reference evidence="9 10" key="1">
    <citation type="journal article" date="2014" name="Genome Biol. Evol.">
        <title>The genome of the myxosporean Thelohanellus kitauei shows adaptations to nutrient acquisition within its fish host.</title>
        <authorList>
            <person name="Yang Y."/>
            <person name="Xiong J."/>
            <person name="Zhou Z."/>
            <person name="Huo F."/>
            <person name="Miao W."/>
            <person name="Ran C."/>
            <person name="Liu Y."/>
            <person name="Zhang J."/>
            <person name="Feng J."/>
            <person name="Wang M."/>
            <person name="Wang M."/>
            <person name="Wang L."/>
            <person name="Yao B."/>
        </authorList>
    </citation>
    <scope>NUCLEOTIDE SEQUENCE [LARGE SCALE GENOMIC DNA]</scope>
    <source>
        <strain evidence="9">Wuqing</strain>
    </source>
</reference>
<accession>A0A0C2NAJ3</accession>
<dbReference type="Proteomes" id="UP000031668">
    <property type="component" value="Unassembled WGS sequence"/>
</dbReference>
<feature type="compositionally biased region" description="Polar residues" evidence="7">
    <location>
        <begin position="1"/>
        <end position="18"/>
    </location>
</feature>
<comment type="subcellular location">
    <subcellularLocation>
        <location evidence="6">Nucleus</location>
    </subcellularLocation>
</comment>
<keyword evidence="5 6" id="KW-0539">Nucleus</keyword>
<dbReference type="InterPro" id="IPR001766">
    <property type="entry name" value="Fork_head_dom"/>
</dbReference>
<dbReference type="InterPro" id="IPR030456">
    <property type="entry name" value="TF_fork_head_CS_2"/>
</dbReference>
<keyword evidence="4" id="KW-0804">Transcription</keyword>
<evidence type="ECO:0000256" key="1">
    <source>
        <dbReference type="ARBA" id="ARBA00022473"/>
    </source>
</evidence>
<dbReference type="Gene3D" id="1.10.10.10">
    <property type="entry name" value="Winged helix-like DNA-binding domain superfamily/Winged helix DNA-binding domain"/>
    <property type="match status" value="1"/>
</dbReference>
<keyword evidence="10" id="KW-1185">Reference proteome</keyword>
<dbReference type="EMBL" id="JWZT01001925">
    <property type="protein sequence ID" value="KII70947.1"/>
    <property type="molecule type" value="Genomic_DNA"/>
</dbReference>
<sequence>MNIYENGSTHPTPNNQNGFLFLDQQFDPSIPSNSLTGDSELIDVQNYSMNIDNQSHQILQKVPEIGRWSLINDPTNGQYTILTDNLISANPQAQVRLDNLNITAPQLSFNQHFTKFAIPQPELIQSDVPGYNFASNLILTFPQNDDSSNMINNVITVPQTPGNHMEYINSMNPNHQWMNHIAHIQPMDPRTSYIVRPMDRADRNSRMAQYETCDQKFTKPVFSYSCLIALALKNSPTGSLPVNEIYRYMQYVHWSNLRENFPYFKSAPDGWKNSVRHNLSLNKAFQKNVRSDSSTTQRKGCLWTLKPDKRRLIDKEIKKWFKKHPEAIRKSMTNPENFHQYFNAELEDSAEDNSRSPTREEAGTNERQSNFDSSTIQQTETQSLNLEHIPFFQNGIINNNTETIRSNGDQFETNLNSVFGEFMTSNWNTFSMPNNTPHDLNDDSNAKNHQFDIFHYGPNSEF</sequence>
<dbReference type="AlphaFoldDB" id="A0A0C2NAJ3"/>
<feature type="region of interest" description="Disordered" evidence="7">
    <location>
        <begin position="347"/>
        <end position="377"/>
    </location>
</feature>
<comment type="caution">
    <text evidence="9">The sequence shown here is derived from an EMBL/GenBank/DDBJ whole genome shotgun (WGS) entry which is preliminary data.</text>
</comment>
<feature type="compositionally biased region" description="Polar residues" evidence="7">
    <location>
        <begin position="365"/>
        <end position="377"/>
    </location>
</feature>
<name>A0A0C2NAJ3_THEKT</name>
<evidence type="ECO:0000256" key="6">
    <source>
        <dbReference type="PROSITE-ProRule" id="PRU00089"/>
    </source>
</evidence>
<dbReference type="Pfam" id="PF00250">
    <property type="entry name" value="Forkhead"/>
    <property type="match status" value="1"/>
</dbReference>
<gene>
    <name evidence="9" type="ORF">RF11_12205</name>
</gene>
<keyword evidence="1" id="KW-0217">Developmental protein</keyword>
<dbReference type="OrthoDB" id="10070006at2759"/>
<dbReference type="GO" id="GO:0000976">
    <property type="term" value="F:transcription cis-regulatory region binding"/>
    <property type="evidence" value="ECO:0007669"/>
    <property type="project" value="TreeGrafter"/>
</dbReference>
<dbReference type="SMART" id="SM00339">
    <property type="entry name" value="FH"/>
    <property type="match status" value="1"/>
</dbReference>
<dbReference type="PROSITE" id="PS00658">
    <property type="entry name" value="FORK_HEAD_2"/>
    <property type="match status" value="1"/>
</dbReference>
<proteinExistence type="predicted"/>
<evidence type="ECO:0000313" key="10">
    <source>
        <dbReference type="Proteomes" id="UP000031668"/>
    </source>
</evidence>
<keyword evidence="3 6" id="KW-0238">DNA-binding</keyword>
<feature type="DNA-binding region" description="Fork-head" evidence="6">
    <location>
        <begin position="219"/>
        <end position="323"/>
    </location>
</feature>
<dbReference type="InterPro" id="IPR036388">
    <property type="entry name" value="WH-like_DNA-bd_sf"/>
</dbReference>
<dbReference type="PANTHER" id="PTHR46721">
    <property type="entry name" value="FORKHEAD BOX PROTEIN N1"/>
    <property type="match status" value="1"/>
</dbReference>
<organism evidence="9 10">
    <name type="scientific">Thelohanellus kitauei</name>
    <name type="common">Myxosporean</name>
    <dbReference type="NCBI Taxonomy" id="669202"/>
    <lineage>
        <taxon>Eukaryota</taxon>
        <taxon>Metazoa</taxon>
        <taxon>Cnidaria</taxon>
        <taxon>Myxozoa</taxon>
        <taxon>Myxosporea</taxon>
        <taxon>Bivalvulida</taxon>
        <taxon>Platysporina</taxon>
        <taxon>Myxobolidae</taxon>
        <taxon>Thelohanellus</taxon>
    </lineage>
</organism>
<dbReference type="InterPro" id="IPR049624">
    <property type="entry name" value="FOXN1_4"/>
</dbReference>
<evidence type="ECO:0000256" key="3">
    <source>
        <dbReference type="ARBA" id="ARBA00023125"/>
    </source>
</evidence>
<dbReference type="InterPro" id="IPR036390">
    <property type="entry name" value="WH_DNA-bd_sf"/>
</dbReference>
<dbReference type="SUPFAM" id="SSF46785">
    <property type="entry name" value="Winged helix' DNA-binding domain"/>
    <property type="match status" value="1"/>
</dbReference>
<evidence type="ECO:0000256" key="2">
    <source>
        <dbReference type="ARBA" id="ARBA00023015"/>
    </source>
</evidence>
<evidence type="ECO:0000256" key="7">
    <source>
        <dbReference type="SAM" id="MobiDB-lite"/>
    </source>
</evidence>
<dbReference type="PRINTS" id="PR00053">
    <property type="entry name" value="FORKHEAD"/>
</dbReference>
<evidence type="ECO:0000313" key="9">
    <source>
        <dbReference type="EMBL" id="KII70947.1"/>
    </source>
</evidence>
<dbReference type="PROSITE" id="PS50039">
    <property type="entry name" value="FORK_HEAD_3"/>
    <property type="match status" value="1"/>
</dbReference>
<evidence type="ECO:0000256" key="4">
    <source>
        <dbReference type="ARBA" id="ARBA00023163"/>
    </source>
</evidence>
<dbReference type="GO" id="GO:0000981">
    <property type="term" value="F:DNA-binding transcription factor activity, RNA polymerase II-specific"/>
    <property type="evidence" value="ECO:0007669"/>
    <property type="project" value="TreeGrafter"/>
</dbReference>
<protein>
    <submittedName>
        <fullName evidence="9">Forkhead box protein N4</fullName>
    </submittedName>
</protein>
<feature type="region of interest" description="Disordered" evidence="7">
    <location>
        <begin position="1"/>
        <end position="20"/>
    </location>
</feature>
<dbReference type="PANTHER" id="PTHR46721:SF3">
    <property type="entry name" value="FORKHEAD BOX N1"/>
    <property type="match status" value="1"/>
</dbReference>
<evidence type="ECO:0000256" key="5">
    <source>
        <dbReference type="ARBA" id="ARBA00023242"/>
    </source>
</evidence>